<dbReference type="PRINTS" id="PR01034">
    <property type="entry name" value="RIBOSOMALS12"/>
</dbReference>
<evidence type="ECO:0000313" key="8">
    <source>
        <dbReference type="EMBL" id="RWS27336.1"/>
    </source>
</evidence>
<dbReference type="OrthoDB" id="361013at2759"/>
<comment type="subcellular location">
    <subcellularLocation>
        <location evidence="1">Mitochondrion</location>
    </subcellularLocation>
</comment>
<dbReference type="GO" id="GO:0015935">
    <property type="term" value="C:small ribosomal subunit"/>
    <property type="evidence" value="ECO:0007669"/>
    <property type="project" value="InterPro"/>
</dbReference>
<dbReference type="SUPFAM" id="SSF50249">
    <property type="entry name" value="Nucleic acid-binding proteins"/>
    <property type="match status" value="1"/>
</dbReference>
<dbReference type="GO" id="GO:0006412">
    <property type="term" value="P:translation"/>
    <property type="evidence" value="ECO:0007669"/>
    <property type="project" value="InterPro"/>
</dbReference>
<dbReference type="InterPro" id="IPR012340">
    <property type="entry name" value="NA-bd_OB-fold"/>
</dbReference>
<dbReference type="STRING" id="299467.A0A443SII5"/>
<keyword evidence="6" id="KW-0687">Ribonucleoprotein</keyword>
<evidence type="ECO:0000256" key="3">
    <source>
        <dbReference type="ARBA" id="ARBA00022946"/>
    </source>
</evidence>
<evidence type="ECO:0000256" key="2">
    <source>
        <dbReference type="ARBA" id="ARBA00005657"/>
    </source>
</evidence>
<keyword evidence="3" id="KW-0809">Transit peptide</keyword>
<keyword evidence="4 8" id="KW-0689">Ribosomal protein</keyword>
<dbReference type="GO" id="GO:0005739">
    <property type="term" value="C:mitochondrion"/>
    <property type="evidence" value="ECO:0007669"/>
    <property type="project" value="UniProtKB-SubCell"/>
</dbReference>
<dbReference type="EMBL" id="NCKV01002093">
    <property type="protein sequence ID" value="RWS27336.1"/>
    <property type="molecule type" value="Genomic_DNA"/>
</dbReference>
<comment type="similarity">
    <text evidence="2">Belongs to the universal ribosomal protein uS12 family.</text>
</comment>
<organism evidence="8 9">
    <name type="scientific">Leptotrombidium deliense</name>
    <dbReference type="NCBI Taxonomy" id="299467"/>
    <lineage>
        <taxon>Eukaryota</taxon>
        <taxon>Metazoa</taxon>
        <taxon>Ecdysozoa</taxon>
        <taxon>Arthropoda</taxon>
        <taxon>Chelicerata</taxon>
        <taxon>Arachnida</taxon>
        <taxon>Acari</taxon>
        <taxon>Acariformes</taxon>
        <taxon>Trombidiformes</taxon>
        <taxon>Prostigmata</taxon>
        <taxon>Anystina</taxon>
        <taxon>Parasitengona</taxon>
        <taxon>Trombiculoidea</taxon>
        <taxon>Trombiculidae</taxon>
        <taxon>Leptotrombidium</taxon>
    </lineage>
</organism>
<protein>
    <recommendedName>
        <fullName evidence="7">Small ribosomal subunit protein uS12m</fullName>
    </recommendedName>
</protein>
<dbReference type="PANTHER" id="PTHR11652">
    <property type="entry name" value="30S RIBOSOMAL PROTEIN S12 FAMILY MEMBER"/>
    <property type="match status" value="1"/>
</dbReference>
<evidence type="ECO:0000256" key="6">
    <source>
        <dbReference type="ARBA" id="ARBA00023274"/>
    </source>
</evidence>
<dbReference type="Gene3D" id="2.40.50.140">
    <property type="entry name" value="Nucleic acid-binding proteins"/>
    <property type="match status" value="1"/>
</dbReference>
<comment type="caution">
    <text evidence="8">The sequence shown here is derived from an EMBL/GenBank/DDBJ whole genome shotgun (WGS) entry which is preliminary data.</text>
</comment>
<reference evidence="8 9" key="1">
    <citation type="journal article" date="2018" name="Gigascience">
        <title>Genomes of trombidid mites reveal novel predicted allergens and laterally-transferred genes associated with secondary metabolism.</title>
        <authorList>
            <person name="Dong X."/>
            <person name="Chaisiri K."/>
            <person name="Xia D."/>
            <person name="Armstrong S.D."/>
            <person name="Fang Y."/>
            <person name="Donnelly M.J."/>
            <person name="Kadowaki T."/>
            <person name="McGarry J.W."/>
            <person name="Darby A.C."/>
            <person name="Makepeace B.L."/>
        </authorList>
    </citation>
    <scope>NUCLEOTIDE SEQUENCE [LARGE SCALE GENOMIC DNA]</scope>
    <source>
        <strain evidence="8">UoL-UT</strain>
    </source>
</reference>
<dbReference type="PROSITE" id="PS00055">
    <property type="entry name" value="RIBOSOMAL_S12"/>
    <property type="match status" value="1"/>
</dbReference>
<evidence type="ECO:0000256" key="4">
    <source>
        <dbReference type="ARBA" id="ARBA00022980"/>
    </source>
</evidence>
<evidence type="ECO:0000256" key="1">
    <source>
        <dbReference type="ARBA" id="ARBA00004173"/>
    </source>
</evidence>
<evidence type="ECO:0000313" key="9">
    <source>
        <dbReference type="Proteomes" id="UP000288716"/>
    </source>
</evidence>
<sequence length="160" mass="18420">MTKCFDNKNTWPVLATERTNFNNQLAFNSTILRNYCYQVMTPTSYDYQRFLTLKNIHERGPVKPRKRVHPLDSRPKMKGVVIRTLVKKPKKPNSANRKCVLVRLSNGKEAVCFIPGVGHNLQEHSVVMVRNHRTKDVPGLKLRVIRGECDCAPIVRKPNP</sequence>
<dbReference type="Proteomes" id="UP000288716">
    <property type="component" value="Unassembled WGS sequence"/>
</dbReference>
<keyword evidence="9" id="KW-1185">Reference proteome</keyword>
<dbReference type="CDD" id="cd03368">
    <property type="entry name" value="Ribosomal_S12"/>
    <property type="match status" value="1"/>
</dbReference>
<evidence type="ECO:0000256" key="7">
    <source>
        <dbReference type="ARBA" id="ARBA00035248"/>
    </source>
</evidence>
<dbReference type="InterPro" id="IPR005679">
    <property type="entry name" value="Ribosomal_uS12_bac"/>
</dbReference>
<dbReference type="GO" id="GO:0003735">
    <property type="term" value="F:structural constituent of ribosome"/>
    <property type="evidence" value="ECO:0007669"/>
    <property type="project" value="InterPro"/>
</dbReference>
<name>A0A443SII5_9ACAR</name>
<dbReference type="InterPro" id="IPR006032">
    <property type="entry name" value="Ribosomal_uS12"/>
</dbReference>
<keyword evidence="5" id="KW-0496">Mitochondrion</keyword>
<dbReference type="AlphaFoldDB" id="A0A443SII5"/>
<gene>
    <name evidence="8" type="ORF">B4U80_05293</name>
</gene>
<accession>A0A443SII5</accession>
<dbReference type="FunFam" id="2.40.50.140:FF:000115">
    <property type="entry name" value="28S ribosomal protein S12, mitochondrial"/>
    <property type="match status" value="1"/>
</dbReference>
<proteinExistence type="inferred from homology"/>
<evidence type="ECO:0000256" key="5">
    <source>
        <dbReference type="ARBA" id="ARBA00023128"/>
    </source>
</evidence>
<dbReference type="VEuPathDB" id="VectorBase:LDEU004704"/>
<dbReference type="Pfam" id="PF00164">
    <property type="entry name" value="Ribosom_S12_S23"/>
    <property type="match status" value="1"/>
</dbReference>